<proteinExistence type="predicted"/>
<evidence type="ECO:0000313" key="11">
    <source>
        <dbReference type="EMBL" id="PPS15586.1"/>
    </source>
</evidence>
<dbReference type="Pfam" id="PF02434">
    <property type="entry name" value="Fringe"/>
    <property type="match status" value="1"/>
</dbReference>
<dbReference type="Pfam" id="PF04646">
    <property type="entry name" value="DUF604"/>
    <property type="match status" value="1"/>
</dbReference>
<feature type="domain" description="Fringe-like glycosyltransferase" evidence="10">
    <location>
        <begin position="149"/>
        <end position="219"/>
    </location>
</feature>
<evidence type="ECO:0000256" key="9">
    <source>
        <dbReference type="SAM" id="Phobius"/>
    </source>
</evidence>
<evidence type="ECO:0000259" key="10">
    <source>
        <dbReference type="Pfam" id="PF02434"/>
    </source>
</evidence>
<evidence type="ECO:0000256" key="6">
    <source>
        <dbReference type="ARBA" id="ARBA00022989"/>
    </source>
</evidence>
<keyword evidence="4 9" id="KW-0812">Transmembrane</keyword>
<dbReference type="InterPro" id="IPR006740">
    <property type="entry name" value="DUF604"/>
</dbReference>
<name>A0A2P5YJ29_GOSBA</name>
<dbReference type="PANTHER" id="PTHR10811">
    <property type="entry name" value="FRINGE-RELATED"/>
    <property type="match status" value="1"/>
</dbReference>
<reference evidence="11 12" key="1">
    <citation type="submission" date="2015-01" db="EMBL/GenBank/DDBJ databases">
        <title>Genome of allotetraploid Gossypium barbadense reveals genomic plasticity and fiber elongation in cotton evolution.</title>
        <authorList>
            <person name="Chen X."/>
            <person name="Liu X."/>
            <person name="Zhao B."/>
            <person name="Zheng H."/>
            <person name="Hu Y."/>
            <person name="Lu G."/>
            <person name="Yang C."/>
            <person name="Chen J."/>
            <person name="Shan C."/>
            <person name="Zhang L."/>
            <person name="Zhou Y."/>
            <person name="Wang L."/>
            <person name="Guo W."/>
            <person name="Bai Y."/>
            <person name="Ruan J."/>
            <person name="Shangguan X."/>
            <person name="Mao Y."/>
            <person name="Jiang J."/>
            <person name="Zhu Y."/>
            <person name="Lei J."/>
            <person name="Kang H."/>
            <person name="Chen S."/>
            <person name="He X."/>
            <person name="Wang R."/>
            <person name="Wang Y."/>
            <person name="Chen J."/>
            <person name="Wang L."/>
            <person name="Yu S."/>
            <person name="Wang B."/>
            <person name="Wei J."/>
            <person name="Song S."/>
            <person name="Lu X."/>
            <person name="Gao Z."/>
            <person name="Gu W."/>
            <person name="Deng X."/>
            <person name="Ma D."/>
            <person name="Wang S."/>
            <person name="Liang W."/>
            <person name="Fang L."/>
            <person name="Cai C."/>
            <person name="Zhu X."/>
            <person name="Zhou B."/>
            <person name="Zhang Y."/>
            <person name="Chen Z."/>
            <person name="Xu S."/>
            <person name="Zhu R."/>
            <person name="Wang S."/>
            <person name="Zhang T."/>
            <person name="Zhao G."/>
        </authorList>
    </citation>
    <scope>NUCLEOTIDE SEQUENCE [LARGE SCALE GENOMIC DNA]</scope>
    <source>
        <strain evidence="12">cv. Xinhai21</strain>
        <tissue evidence="11">Leaf</tissue>
    </source>
</reference>
<evidence type="ECO:0000256" key="3">
    <source>
        <dbReference type="ARBA" id="ARBA00022679"/>
    </source>
</evidence>
<dbReference type="GO" id="GO:0016020">
    <property type="term" value="C:membrane"/>
    <property type="evidence" value="ECO:0007669"/>
    <property type="project" value="UniProtKB-SubCell"/>
</dbReference>
<evidence type="ECO:0000313" key="12">
    <source>
        <dbReference type="Proteomes" id="UP000239757"/>
    </source>
</evidence>
<accession>A0A2P5YJ29</accession>
<protein>
    <recommendedName>
        <fullName evidence="10">Fringe-like glycosyltransferase domain-containing protein</fullName>
    </recommendedName>
</protein>
<dbReference type="GO" id="GO:0016757">
    <property type="term" value="F:glycosyltransferase activity"/>
    <property type="evidence" value="ECO:0007669"/>
    <property type="project" value="UniProtKB-KW"/>
</dbReference>
<dbReference type="Proteomes" id="UP000239757">
    <property type="component" value="Unassembled WGS sequence"/>
</dbReference>
<dbReference type="OrthoDB" id="421979at2759"/>
<dbReference type="Gene3D" id="3.90.550.50">
    <property type="match status" value="1"/>
</dbReference>
<evidence type="ECO:0000256" key="8">
    <source>
        <dbReference type="ARBA" id="ARBA00037847"/>
    </source>
</evidence>
<sequence>MKSNRKVEENFLWDQIMKKHFSIAWTFPKLLVSSVLLISIICIFYNLSFSNASNPSNHRSNIINTLHVVDQAMPPPVSSPPKLGPPEKTTLHHLVFGIAASARLWEHRKNYIKLWWKSQEMRGTVWLDKAVANRISRIVSETLRLGFEDVRWFVMGDDDTYFVPENLVRVLSKYDHNQLYYIGSLSESHLQNIHFSYGMAYGGGGFAISYPLAKALAKMQDSLLGLLSAHPVAPLISIHHLDVVEPIFPNVNRVQALQRLRVPIKLDSAAIMQQSVCYDKTRSWTISVSWGYTVQIYRGIFSVRELEMPDRTFLNWYKRADYTGFSFNTRPVARHACQKPFVFYLSNALYNKNTNQTASEYVQDRLPSSECKWNMANPSRIERVQVYKKPDPHLWDKAPRRNCCRVLPRKKKGTMAIDVRVCGDDDVIELQ</sequence>
<keyword evidence="2" id="KW-0328">Glycosyltransferase</keyword>
<comment type="subcellular location">
    <subcellularLocation>
        <location evidence="8">Endomembrane system</location>
        <topology evidence="8">Single-pass membrane protein</topology>
    </subcellularLocation>
    <subcellularLocation>
        <location evidence="1">Membrane</location>
        <topology evidence="1">Single-pass type II membrane protein</topology>
    </subcellularLocation>
</comment>
<organism evidence="11 12">
    <name type="scientific">Gossypium barbadense</name>
    <name type="common">Sea Island cotton</name>
    <name type="synonym">Hibiscus barbadensis</name>
    <dbReference type="NCBI Taxonomy" id="3634"/>
    <lineage>
        <taxon>Eukaryota</taxon>
        <taxon>Viridiplantae</taxon>
        <taxon>Streptophyta</taxon>
        <taxon>Embryophyta</taxon>
        <taxon>Tracheophyta</taxon>
        <taxon>Spermatophyta</taxon>
        <taxon>Magnoliopsida</taxon>
        <taxon>eudicotyledons</taxon>
        <taxon>Gunneridae</taxon>
        <taxon>Pentapetalae</taxon>
        <taxon>rosids</taxon>
        <taxon>malvids</taxon>
        <taxon>Malvales</taxon>
        <taxon>Malvaceae</taxon>
        <taxon>Malvoideae</taxon>
        <taxon>Gossypium</taxon>
    </lineage>
</organism>
<evidence type="ECO:0000256" key="1">
    <source>
        <dbReference type="ARBA" id="ARBA00004606"/>
    </source>
</evidence>
<dbReference type="GO" id="GO:0012505">
    <property type="term" value="C:endomembrane system"/>
    <property type="evidence" value="ECO:0007669"/>
    <property type="project" value="UniProtKB-SubCell"/>
</dbReference>
<gene>
    <name evidence="11" type="ORF">GOBAR_AA04980</name>
</gene>
<evidence type="ECO:0000256" key="4">
    <source>
        <dbReference type="ARBA" id="ARBA00022692"/>
    </source>
</evidence>
<dbReference type="AlphaFoldDB" id="A0A2P5YJ29"/>
<feature type="transmembrane region" description="Helical" evidence="9">
    <location>
        <begin position="21"/>
        <end position="47"/>
    </location>
</feature>
<keyword evidence="7 9" id="KW-0472">Membrane</keyword>
<keyword evidence="5" id="KW-0735">Signal-anchor</keyword>
<evidence type="ECO:0000256" key="5">
    <source>
        <dbReference type="ARBA" id="ARBA00022968"/>
    </source>
</evidence>
<dbReference type="EMBL" id="KZ663132">
    <property type="protein sequence ID" value="PPS15586.1"/>
    <property type="molecule type" value="Genomic_DNA"/>
</dbReference>
<keyword evidence="6 9" id="KW-1133">Transmembrane helix</keyword>
<dbReference type="InterPro" id="IPR003378">
    <property type="entry name" value="Fringe-like_glycosylTrfase"/>
</dbReference>
<keyword evidence="3" id="KW-0808">Transferase</keyword>
<evidence type="ECO:0000256" key="2">
    <source>
        <dbReference type="ARBA" id="ARBA00022676"/>
    </source>
</evidence>
<evidence type="ECO:0000256" key="7">
    <source>
        <dbReference type="ARBA" id="ARBA00023136"/>
    </source>
</evidence>